<sequence length="280" mass="30161">MGSTPSPIRLAILEADTPLPETQATYKGYGGVFTALLRTAALTLPTPAPLDSLVTITTHDVVNDPSSYPDPDTIDAILVTGSRHTAYHDEPWILALVDYTARCLATGRVRAIGVCFGHQIIARALGGTVRTSPKGWEVAVTDVTLTPVARDLFGLDVLRIHQMHRDEVVDVPSGAESLAATDTCPVQGYYAKGRYIAVQGHPEFTGPIVAEILASRHKMGIFDDDTYTEAVERAGIEHDGVAVGRGFLNFLQQQFHQLLSLPLKCHDLLILSIPSNAASN</sequence>
<dbReference type="EMBL" id="JAEMWZ010000081">
    <property type="protein sequence ID" value="KAG7137867.1"/>
    <property type="molecule type" value="Genomic_DNA"/>
</dbReference>
<comment type="caution">
    <text evidence="2">The sequence shown here is derived from an EMBL/GenBank/DDBJ whole genome shotgun (WGS) entry which is preliminary data.</text>
</comment>
<name>A0A8I2ZUF0_VERLO</name>
<gene>
    <name evidence="2" type="ORF">HYQ45_004921</name>
</gene>
<keyword evidence="2" id="KW-0315">Glutamine amidotransferase</keyword>
<proteinExistence type="predicted"/>
<dbReference type="PROSITE" id="PS51273">
    <property type="entry name" value="GATASE_TYPE_1"/>
    <property type="match status" value="1"/>
</dbReference>
<dbReference type="GO" id="GO:0005634">
    <property type="term" value="C:nucleus"/>
    <property type="evidence" value="ECO:0007669"/>
    <property type="project" value="TreeGrafter"/>
</dbReference>
<organism evidence="2 3">
    <name type="scientific">Verticillium longisporum</name>
    <name type="common">Verticillium dahliae var. longisporum</name>
    <dbReference type="NCBI Taxonomy" id="100787"/>
    <lineage>
        <taxon>Eukaryota</taxon>
        <taxon>Fungi</taxon>
        <taxon>Dikarya</taxon>
        <taxon>Ascomycota</taxon>
        <taxon>Pezizomycotina</taxon>
        <taxon>Sordariomycetes</taxon>
        <taxon>Hypocreomycetidae</taxon>
        <taxon>Glomerellales</taxon>
        <taxon>Plectosphaerellaceae</taxon>
        <taxon>Verticillium</taxon>
    </lineage>
</organism>
<dbReference type="InterPro" id="IPR017926">
    <property type="entry name" value="GATASE"/>
</dbReference>
<dbReference type="OrthoDB" id="92161at2759"/>
<dbReference type="GO" id="GO:0005829">
    <property type="term" value="C:cytosol"/>
    <property type="evidence" value="ECO:0007669"/>
    <property type="project" value="TreeGrafter"/>
</dbReference>
<protein>
    <submittedName>
        <fullName evidence="2">Putative glutamine amidotransferase-like protein C13C5.04 like</fullName>
    </submittedName>
</protein>
<dbReference type="PANTHER" id="PTHR42695:SF5">
    <property type="entry name" value="GLUTAMINE AMIDOTRANSFERASE YLR126C-RELATED"/>
    <property type="match status" value="1"/>
</dbReference>
<dbReference type="InterPro" id="IPR044992">
    <property type="entry name" value="ChyE-like"/>
</dbReference>
<dbReference type="GO" id="GO:0016740">
    <property type="term" value="F:transferase activity"/>
    <property type="evidence" value="ECO:0007669"/>
    <property type="project" value="UniProtKB-KW"/>
</dbReference>
<accession>A0A8I2ZUF0</accession>
<reference evidence="2" key="1">
    <citation type="journal article" date="2021" name="Mol. Plant Pathol.">
        <title>A 20-kb lineage-specific genomic region tames virulence in pathogenic amphidiploid Verticillium longisporum.</title>
        <authorList>
            <person name="Harting R."/>
            <person name="Starke J."/>
            <person name="Kusch H."/>
            <person name="Poggeler S."/>
            <person name="Maurus I."/>
            <person name="Schluter R."/>
            <person name="Landesfeind M."/>
            <person name="Bulla I."/>
            <person name="Nowrousian M."/>
            <person name="de Jonge R."/>
            <person name="Stahlhut G."/>
            <person name="Hoff K.J."/>
            <person name="Asshauer K.P."/>
            <person name="Thurmer A."/>
            <person name="Stanke M."/>
            <person name="Daniel R."/>
            <person name="Morgenstern B."/>
            <person name="Thomma B.P.H.J."/>
            <person name="Kronstad J.W."/>
            <person name="Braus-Stromeyer S.A."/>
            <person name="Braus G.H."/>
        </authorList>
    </citation>
    <scope>NUCLEOTIDE SEQUENCE</scope>
    <source>
        <strain evidence="2">Vl32</strain>
    </source>
</reference>
<feature type="domain" description="Glutamine amidotransferase" evidence="1">
    <location>
        <begin position="104"/>
        <end position="205"/>
    </location>
</feature>
<keyword evidence="2" id="KW-0808">Transferase</keyword>
<dbReference type="Proteomes" id="UP000689129">
    <property type="component" value="Unassembled WGS sequence"/>
</dbReference>
<dbReference type="CDD" id="cd01741">
    <property type="entry name" value="GATase1_1"/>
    <property type="match status" value="1"/>
</dbReference>
<dbReference type="AlphaFoldDB" id="A0A8I2ZUF0"/>
<dbReference type="PANTHER" id="PTHR42695">
    <property type="entry name" value="GLUTAMINE AMIDOTRANSFERASE YLR126C-RELATED"/>
    <property type="match status" value="1"/>
</dbReference>
<evidence type="ECO:0000313" key="3">
    <source>
        <dbReference type="Proteomes" id="UP000689129"/>
    </source>
</evidence>
<evidence type="ECO:0000259" key="1">
    <source>
        <dbReference type="Pfam" id="PF00117"/>
    </source>
</evidence>
<evidence type="ECO:0000313" key="2">
    <source>
        <dbReference type="EMBL" id="KAG7137867.1"/>
    </source>
</evidence>
<dbReference type="Pfam" id="PF00117">
    <property type="entry name" value="GATase"/>
    <property type="match status" value="1"/>
</dbReference>